<gene>
    <name evidence="1" type="ORF">GCM10010995_19860</name>
</gene>
<evidence type="ECO:0000313" key="2">
    <source>
        <dbReference type="Proteomes" id="UP000636949"/>
    </source>
</evidence>
<comment type="caution">
    <text evidence="1">The sequence shown here is derived from an EMBL/GenBank/DDBJ whole genome shotgun (WGS) entry which is preliminary data.</text>
</comment>
<dbReference type="EMBL" id="BMJS01000025">
    <property type="protein sequence ID" value="GGG02490.1"/>
    <property type="molecule type" value="Genomic_DNA"/>
</dbReference>
<protein>
    <recommendedName>
        <fullName evidence="3">Antitoxin MazE</fullName>
    </recommendedName>
</protein>
<name>A0A8J3E9L8_9GAMM</name>
<evidence type="ECO:0000313" key="1">
    <source>
        <dbReference type="EMBL" id="GGG02490.1"/>
    </source>
</evidence>
<dbReference type="Gene3D" id="2.10.260.10">
    <property type="match status" value="1"/>
</dbReference>
<dbReference type="AlphaFoldDB" id="A0A8J3E9L8"/>
<reference evidence="1" key="1">
    <citation type="journal article" date="2014" name="Int. J. Syst. Evol. Microbiol.">
        <title>Complete genome sequence of Corynebacterium casei LMG S-19264T (=DSM 44701T), isolated from a smear-ripened cheese.</title>
        <authorList>
            <consortium name="US DOE Joint Genome Institute (JGI-PGF)"/>
            <person name="Walter F."/>
            <person name="Albersmeier A."/>
            <person name="Kalinowski J."/>
            <person name="Ruckert C."/>
        </authorList>
    </citation>
    <scope>NUCLEOTIDE SEQUENCE</scope>
    <source>
        <strain evidence="1">CGMCC 1.15758</strain>
    </source>
</reference>
<keyword evidence="2" id="KW-1185">Reference proteome</keyword>
<evidence type="ECO:0008006" key="3">
    <source>
        <dbReference type="Google" id="ProtNLM"/>
    </source>
</evidence>
<dbReference type="SUPFAM" id="SSF89447">
    <property type="entry name" value="AbrB/MazE/MraZ-like"/>
    <property type="match status" value="1"/>
</dbReference>
<dbReference type="InterPro" id="IPR037914">
    <property type="entry name" value="SpoVT-AbrB_sf"/>
</dbReference>
<dbReference type="RefSeq" id="WP_117003335.1">
    <property type="nucleotide sequence ID" value="NZ_BMJS01000025.1"/>
</dbReference>
<organism evidence="1 2">
    <name type="scientific">Cysteiniphilum litorale</name>
    <dbReference type="NCBI Taxonomy" id="2056700"/>
    <lineage>
        <taxon>Bacteria</taxon>
        <taxon>Pseudomonadati</taxon>
        <taxon>Pseudomonadota</taxon>
        <taxon>Gammaproteobacteria</taxon>
        <taxon>Thiotrichales</taxon>
        <taxon>Fastidiosibacteraceae</taxon>
        <taxon>Cysteiniphilum</taxon>
    </lineage>
</organism>
<dbReference type="OrthoDB" id="9795766at2"/>
<dbReference type="Proteomes" id="UP000636949">
    <property type="component" value="Unassembled WGS sequence"/>
</dbReference>
<accession>A0A8J3E9L8</accession>
<proteinExistence type="predicted"/>
<reference evidence="1" key="2">
    <citation type="submission" date="2020-09" db="EMBL/GenBank/DDBJ databases">
        <authorList>
            <person name="Sun Q."/>
            <person name="Zhou Y."/>
        </authorList>
    </citation>
    <scope>NUCLEOTIDE SEQUENCE</scope>
    <source>
        <strain evidence="1">CGMCC 1.15758</strain>
    </source>
</reference>
<sequence length="78" mass="8866">MQTKLRAIGNSVGITIPASELKTLSAHIGDTIEINIVKVIKTPRSSWNDANLWQNVSHEPLHLNDLSNNDFDENEWQW</sequence>